<dbReference type="EMBL" id="PVWK01000140">
    <property type="protein sequence ID" value="PSB24827.1"/>
    <property type="molecule type" value="Genomic_DNA"/>
</dbReference>
<dbReference type="Proteomes" id="UP000239576">
    <property type="component" value="Unassembled WGS sequence"/>
</dbReference>
<dbReference type="AlphaFoldDB" id="A0A2T1DWF9"/>
<proteinExistence type="predicted"/>
<sequence>MKFIKCQGLRKNRVASGNDAVGACGLHPAIASPPDAITLQSGSATSSSVRSPSVVGHQSVAATDDRTLTQAFTKLLVPQFARLKASDS</sequence>
<reference evidence="2" key="1">
    <citation type="submission" date="2018-02" db="EMBL/GenBank/DDBJ databases">
        <authorList>
            <person name="Moore K."/>
            <person name="Momper L."/>
        </authorList>
    </citation>
    <scope>NUCLEOTIDE SEQUENCE [LARGE SCALE GENOMIC DNA]</scope>
    <source>
        <strain evidence="2">ULC18</strain>
    </source>
</reference>
<evidence type="ECO:0000313" key="2">
    <source>
        <dbReference type="Proteomes" id="UP000239576"/>
    </source>
</evidence>
<reference evidence="1 2" key="2">
    <citation type="submission" date="2018-03" db="EMBL/GenBank/DDBJ databases">
        <title>The ancient ancestry and fast evolution of plastids.</title>
        <authorList>
            <person name="Moore K.R."/>
            <person name="Magnabosco C."/>
            <person name="Momper L."/>
            <person name="Gold D.A."/>
            <person name="Bosak T."/>
            <person name="Fournier G.P."/>
        </authorList>
    </citation>
    <scope>NUCLEOTIDE SEQUENCE [LARGE SCALE GENOMIC DNA]</scope>
    <source>
        <strain evidence="1 2">ULC18</strain>
    </source>
</reference>
<name>A0A2T1DWF9_9CYAN</name>
<comment type="caution">
    <text evidence="1">The sequence shown here is derived from an EMBL/GenBank/DDBJ whole genome shotgun (WGS) entry which is preliminary data.</text>
</comment>
<gene>
    <name evidence="1" type="ORF">C7B82_25865</name>
</gene>
<dbReference type="RefSeq" id="WP_106259639.1">
    <property type="nucleotide sequence ID" value="NZ_CAWNSW010000111.1"/>
</dbReference>
<evidence type="ECO:0000313" key="1">
    <source>
        <dbReference type="EMBL" id="PSB24827.1"/>
    </source>
</evidence>
<organism evidence="1 2">
    <name type="scientific">Stenomitos frigidus ULC18</name>
    <dbReference type="NCBI Taxonomy" id="2107698"/>
    <lineage>
        <taxon>Bacteria</taxon>
        <taxon>Bacillati</taxon>
        <taxon>Cyanobacteriota</taxon>
        <taxon>Cyanophyceae</taxon>
        <taxon>Leptolyngbyales</taxon>
        <taxon>Leptolyngbyaceae</taxon>
        <taxon>Stenomitos</taxon>
    </lineage>
</organism>
<protein>
    <submittedName>
        <fullName evidence="1">Uncharacterized protein</fullName>
    </submittedName>
</protein>
<accession>A0A2T1DWF9</accession>
<keyword evidence="2" id="KW-1185">Reference proteome</keyword>